<reference evidence="13 14" key="1">
    <citation type="submission" date="2024-01" db="EMBL/GenBank/DDBJ databases">
        <title>A draft genome for a cacao thread blight-causing isolate of Paramarasmius palmivorus.</title>
        <authorList>
            <person name="Baruah I.K."/>
            <person name="Bukari Y."/>
            <person name="Amoako-Attah I."/>
            <person name="Meinhardt L.W."/>
            <person name="Bailey B.A."/>
            <person name="Cohen S.P."/>
        </authorList>
    </citation>
    <scope>NUCLEOTIDE SEQUENCE [LARGE SCALE GENOMIC DNA]</scope>
    <source>
        <strain evidence="13 14">GH-12</strain>
    </source>
</reference>
<keyword evidence="14" id="KW-1185">Reference proteome</keyword>
<feature type="transmembrane region" description="Helical" evidence="11">
    <location>
        <begin position="305"/>
        <end position="328"/>
    </location>
</feature>
<dbReference type="PROSITE" id="PS00211">
    <property type="entry name" value="ABC_TRANSPORTER_1"/>
    <property type="match status" value="2"/>
</dbReference>
<comment type="subcellular location">
    <subcellularLocation>
        <location evidence="1">Membrane</location>
        <topology evidence="1">Multi-pass membrane protein</topology>
    </subcellularLocation>
</comment>
<feature type="transmembrane region" description="Helical" evidence="11">
    <location>
        <begin position="1038"/>
        <end position="1057"/>
    </location>
</feature>
<evidence type="ECO:0000256" key="6">
    <source>
        <dbReference type="ARBA" id="ARBA00022741"/>
    </source>
</evidence>
<keyword evidence="5" id="KW-0677">Repeat</keyword>
<keyword evidence="9 11" id="KW-0472">Membrane</keyword>
<dbReference type="InterPro" id="IPR026082">
    <property type="entry name" value="ABCA"/>
</dbReference>
<evidence type="ECO:0000256" key="7">
    <source>
        <dbReference type="ARBA" id="ARBA00022840"/>
    </source>
</evidence>
<feature type="domain" description="ABC transporter" evidence="12">
    <location>
        <begin position="1288"/>
        <end position="1517"/>
    </location>
</feature>
<dbReference type="CDD" id="cd03263">
    <property type="entry name" value="ABC_subfamily_A"/>
    <property type="match status" value="1"/>
</dbReference>
<feature type="transmembrane region" description="Helical" evidence="11">
    <location>
        <begin position="25"/>
        <end position="50"/>
    </location>
</feature>
<dbReference type="Pfam" id="PF12698">
    <property type="entry name" value="ABC2_membrane_3"/>
    <property type="match status" value="1"/>
</dbReference>
<dbReference type="InterPro" id="IPR027417">
    <property type="entry name" value="P-loop_NTPase"/>
</dbReference>
<dbReference type="GO" id="GO:0005319">
    <property type="term" value="F:lipid transporter activity"/>
    <property type="evidence" value="ECO:0007669"/>
    <property type="project" value="TreeGrafter"/>
</dbReference>
<feature type="transmembrane region" description="Helical" evidence="11">
    <location>
        <begin position="225"/>
        <end position="244"/>
    </location>
</feature>
<dbReference type="SMART" id="SM00382">
    <property type="entry name" value="AAA"/>
    <property type="match status" value="2"/>
</dbReference>
<feature type="transmembrane region" description="Helical" evidence="11">
    <location>
        <begin position="334"/>
        <end position="353"/>
    </location>
</feature>
<feature type="transmembrane region" description="Helical" evidence="11">
    <location>
        <begin position="1115"/>
        <end position="1137"/>
    </location>
</feature>
<keyword evidence="3" id="KW-0813">Transport</keyword>
<evidence type="ECO:0000256" key="9">
    <source>
        <dbReference type="ARBA" id="ARBA00023136"/>
    </source>
</evidence>
<evidence type="ECO:0000256" key="2">
    <source>
        <dbReference type="ARBA" id="ARBA00008869"/>
    </source>
</evidence>
<evidence type="ECO:0000256" key="11">
    <source>
        <dbReference type="SAM" id="Phobius"/>
    </source>
</evidence>
<dbReference type="GO" id="GO:0005524">
    <property type="term" value="F:ATP binding"/>
    <property type="evidence" value="ECO:0007669"/>
    <property type="project" value="UniProtKB-KW"/>
</dbReference>
<dbReference type="InterPro" id="IPR013525">
    <property type="entry name" value="ABC2_TM"/>
</dbReference>
<evidence type="ECO:0000256" key="1">
    <source>
        <dbReference type="ARBA" id="ARBA00004141"/>
    </source>
</evidence>
<dbReference type="PROSITE" id="PS50893">
    <property type="entry name" value="ABC_TRANSPORTER_2"/>
    <property type="match status" value="2"/>
</dbReference>
<organism evidence="13 14">
    <name type="scientific">Paramarasmius palmivorus</name>
    <dbReference type="NCBI Taxonomy" id="297713"/>
    <lineage>
        <taxon>Eukaryota</taxon>
        <taxon>Fungi</taxon>
        <taxon>Dikarya</taxon>
        <taxon>Basidiomycota</taxon>
        <taxon>Agaricomycotina</taxon>
        <taxon>Agaricomycetes</taxon>
        <taxon>Agaricomycetidae</taxon>
        <taxon>Agaricales</taxon>
        <taxon>Marasmiineae</taxon>
        <taxon>Marasmiaceae</taxon>
        <taxon>Paramarasmius</taxon>
    </lineage>
</organism>
<feature type="compositionally biased region" description="Low complexity" evidence="10">
    <location>
        <begin position="811"/>
        <end position="820"/>
    </location>
</feature>
<dbReference type="PANTHER" id="PTHR19229:SF36">
    <property type="entry name" value="ATP-BINDING CASSETTE SUB-FAMILY A MEMBER 2"/>
    <property type="match status" value="1"/>
</dbReference>
<sequence>MTSLFWRQFRVLLWKNWIILSKHPFLNILRCFLLPVAYGIFLAVAQIFLIKKNNNGLGTPAPIYNLHEEFDGSLALIWADNTDGTSSPSPSDIMARITSDFTESQKSAIRKATNASEIPASCPQNFNLFSECYAAIVFNDIPAVGTFFRPINYTIRADGGLYRIDVINHNSDFERRILPLQWAIDQAIIEAQTGVQVPTPLEWPFTQQTNEEQDTQIRLSYIRGLRTLLVLALFICYVGIAYQLPGAVTAERANLVASHMKAMGLLDSAKILSWHISLSLAYLPAWTIVSLVWHYRIFTMTSAGLIFIFHIILGLLLASYSFFVAAPFGKSPQLAAVASTLLSIVFAILALVFESAGTGAAFIFSIVFPPGWYVFVIRAICGWENHLQASNLLKGDPDNNLALLPLLIAGVIDIFLWPWLGSLWEKRLYDAKNPSTSKRRWWSFSKSKRSTGDDVNTLPPDVAISIRNLGKTFNTSFFSSKKGPGHCRIGSKFGYSQVRAGKSTTLSILAGLTGRTKGSVQFENGDVPPTETPLRGSMGIVPQKNVLFPELTCYQTLRVWSAVKWSKNSDEKEDFEQLLKDCDLGAKIHDNADTLSGGQKRKLQLAIGLVGGSRDSYEPFDLSVVLVDECTSGVDPLSRRALWRTLTSFRQERTIVFTTHFLDEADLLADHIAILAAPGKLVAQGTPVALKRDLGEGYTIQVTFNAPVFAEKDPLGMDNNASAELLRKVQEYAPQVYVSVTSAHQASYHLKAKDPVAVEKVLAMLEENRGDFGLSSYDVLGSTIEDIFLDLMRQNELANAKDSDGKKRPSSADSESLSAGSVQVPTVEKFSKPLPLASGKATSPLRQALTIFYKRWLIARRSWLTPVLAVLVAIAGSCIPLVFVRRLPPTCIRTFRNSTTLPLFLPSSGLNPLFSSNPLSHPLVSPPGVLSILGNTTQFFRSTNVTDNTTFVDDITRNYRNISLGGISVDLDSGRSLVAWEGSSPGYKGPPMLNLASNVLFNHALNTSGNIDRVPTIIRATYSSFPPVAAGTLSSLRWVAFFGAAMSVYPAFFAIYVSKERRSSVQAMQFSNGLTNTMGLWLGHLMFDFIFSVISATVIIIIFATVSNQFHGPGFFWLILVLYGIAGTLFAYCISLFMSSPLAAFAAVAGYQVIMFVLYLAGYLLTLTYAKTSEAGDIITIIHFTISILSPVASVVRAALVSTNLFSLLCVGEDLDPSAMGDIMRFGGPILYLIVYSFVLLGFLVWYDSGTILPRLGKKSQPKKLEGASEKLDVLQEADAVSSSDDLLRVVNVSKSFDGKKAVEDVSFGVSRDVLMALLGANGGGKTTTFRMASGDIIPDSGDIFINGTSVVRHPKSARSGLGVCPQFTAIDSQLTVREHLIIYGRLKGLEAGEVLQSNVDLILRATSLSQYADRLASKLSGGNQRKLSLAIALIGNPSVVLIDEFSSGIDAKMKREMWITLRNVAIGKAVVITTHSMEEASALASKVGILAKRMLVVGTTRELLDRYATYEVHFACRTREEVTKAQTLMSTIPGARLADDVATRFEVPIQSETNGGGLTLARLFHILSTSEDFTEHTVEKASLESVFMKVIRENKVLEEDTRTRRWRWC</sequence>
<accession>A0AAW0CNM8</accession>
<evidence type="ECO:0000259" key="12">
    <source>
        <dbReference type="PROSITE" id="PS50893"/>
    </source>
</evidence>
<dbReference type="EMBL" id="JAYKXP010000038">
    <property type="protein sequence ID" value="KAK7040188.1"/>
    <property type="molecule type" value="Genomic_DNA"/>
</dbReference>
<dbReference type="Proteomes" id="UP001383192">
    <property type="component" value="Unassembled WGS sequence"/>
</dbReference>
<dbReference type="PANTHER" id="PTHR19229">
    <property type="entry name" value="ATP-BINDING CASSETTE TRANSPORTER SUBFAMILY A ABCA"/>
    <property type="match status" value="1"/>
</dbReference>
<feature type="transmembrane region" description="Helical" evidence="11">
    <location>
        <begin position="1078"/>
        <end position="1103"/>
    </location>
</feature>
<dbReference type="Gene3D" id="3.40.50.300">
    <property type="entry name" value="P-loop containing nucleotide triphosphate hydrolases"/>
    <property type="match status" value="2"/>
</dbReference>
<dbReference type="GO" id="GO:0016887">
    <property type="term" value="F:ATP hydrolysis activity"/>
    <property type="evidence" value="ECO:0007669"/>
    <property type="project" value="InterPro"/>
</dbReference>
<feature type="transmembrane region" description="Helical" evidence="11">
    <location>
        <begin position="1230"/>
        <end position="1247"/>
    </location>
</feature>
<evidence type="ECO:0000256" key="4">
    <source>
        <dbReference type="ARBA" id="ARBA00022692"/>
    </source>
</evidence>
<dbReference type="Pfam" id="PF00005">
    <property type="entry name" value="ABC_tran"/>
    <property type="match status" value="2"/>
</dbReference>
<keyword evidence="7" id="KW-0067">ATP-binding</keyword>
<name>A0AAW0CNM8_9AGAR</name>
<dbReference type="SUPFAM" id="SSF52540">
    <property type="entry name" value="P-loop containing nucleoside triphosphate hydrolases"/>
    <property type="match status" value="2"/>
</dbReference>
<gene>
    <name evidence="13" type="ORF">VNI00_009994</name>
</gene>
<evidence type="ECO:0000313" key="13">
    <source>
        <dbReference type="EMBL" id="KAK7040188.1"/>
    </source>
</evidence>
<feature type="transmembrane region" description="Helical" evidence="11">
    <location>
        <begin position="1178"/>
        <end position="1200"/>
    </location>
</feature>
<dbReference type="InterPro" id="IPR017871">
    <property type="entry name" value="ABC_transporter-like_CS"/>
</dbReference>
<comment type="similarity">
    <text evidence="2">Belongs to the ABC transporter superfamily. ABCA family.</text>
</comment>
<feature type="transmembrane region" description="Helical" evidence="11">
    <location>
        <begin position="1144"/>
        <end position="1166"/>
    </location>
</feature>
<evidence type="ECO:0000313" key="14">
    <source>
        <dbReference type="Proteomes" id="UP001383192"/>
    </source>
</evidence>
<proteinExistence type="inferred from homology"/>
<dbReference type="GO" id="GO:0140359">
    <property type="term" value="F:ABC-type transporter activity"/>
    <property type="evidence" value="ECO:0007669"/>
    <property type="project" value="InterPro"/>
</dbReference>
<feature type="transmembrane region" description="Helical" evidence="11">
    <location>
        <begin position="271"/>
        <end position="293"/>
    </location>
</feature>
<dbReference type="GO" id="GO:0016020">
    <property type="term" value="C:membrane"/>
    <property type="evidence" value="ECO:0007669"/>
    <property type="project" value="UniProtKB-SubCell"/>
</dbReference>
<feature type="transmembrane region" description="Helical" evidence="11">
    <location>
        <begin position="400"/>
        <end position="420"/>
    </location>
</feature>
<dbReference type="InterPro" id="IPR003593">
    <property type="entry name" value="AAA+_ATPase"/>
</dbReference>
<feature type="domain" description="ABC transporter" evidence="12">
    <location>
        <begin position="464"/>
        <end position="703"/>
    </location>
</feature>
<evidence type="ECO:0000256" key="3">
    <source>
        <dbReference type="ARBA" id="ARBA00022448"/>
    </source>
</evidence>
<keyword evidence="4 11" id="KW-0812">Transmembrane</keyword>
<feature type="region of interest" description="Disordered" evidence="10">
    <location>
        <begin position="799"/>
        <end position="820"/>
    </location>
</feature>
<evidence type="ECO:0000256" key="10">
    <source>
        <dbReference type="SAM" id="MobiDB-lite"/>
    </source>
</evidence>
<protein>
    <recommendedName>
        <fullName evidence="12">ABC transporter domain-containing protein</fullName>
    </recommendedName>
</protein>
<comment type="caution">
    <text evidence="13">The sequence shown here is derived from an EMBL/GenBank/DDBJ whole genome shotgun (WGS) entry which is preliminary data.</text>
</comment>
<evidence type="ECO:0000256" key="5">
    <source>
        <dbReference type="ARBA" id="ARBA00022737"/>
    </source>
</evidence>
<keyword evidence="6" id="KW-0547">Nucleotide-binding</keyword>
<keyword evidence="8 11" id="KW-1133">Transmembrane helix</keyword>
<feature type="transmembrane region" description="Helical" evidence="11">
    <location>
        <begin position="360"/>
        <end position="380"/>
    </location>
</feature>
<evidence type="ECO:0000256" key="8">
    <source>
        <dbReference type="ARBA" id="ARBA00022989"/>
    </source>
</evidence>
<feature type="transmembrane region" description="Helical" evidence="11">
    <location>
        <begin position="863"/>
        <end position="883"/>
    </location>
</feature>
<dbReference type="InterPro" id="IPR003439">
    <property type="entry name" value="ABC_transporter-like_ATP-bd"/>
</dbReference>